<proteinExistence type="predicted"/>
<evidence type="ECO:0000313" key="1">
    <source>
        <dbReference type="EMBL" id="AFG48138.1"/>
    </source>
</evidence>
<organism evidence="1">
    <name type="scientific">Pinus taeda</name>
    <name type="common">Loblolly pine</name>
    <dbReference type="NCBI Taxonomy" id="3352"/>
    <lineage>
        <taxon>Eukaryota</taxon>
        <taxon>Viridiplantae</taxon>
        <taxon>Streptophyta</taxon>
        <taxon>Embryophyta</taxon>
        <taxon>Tracheophyta</taxon>
        <taxon>Spermatophyta</taxon>
        <taxon>Pinopsida</taxon>
        <taxon>Pinidae</taxon>
        <taxon>Conifers I</taxon>
        <taxon>Pinales</taxon>
        <taxon>Pinaceae</taxon>
        <taxon>Pinus</taxon>
        <taxon>Pinus subgen. Pinus</taxon>
    </lineage>
</organism>
<name>H9VEE5_PINTA</name>
<dbReference type="EMBL" id="FJ074405">
    <property type="protein sequence ID" value="AFG48138.1"/>
    <property type="molecule type" value="Genomic_DNA"/>
</dbReference>
<sequence length="67" mass="7107">PVFYILHKFNLLRVSGDDEMAGMDKTSHGGVAYVFHDGDGDGDGDADAQIHPTGFMVKASPSISLTP</sequence>
<protein>
    <recommendedName>
        <fullName evidence="2">Ammonium transporter AmtB-like domain-containing protein</fullName>
    </recommendedName>
</protein>
<feature type="non-terminal residue" evidence="1">
    <location>
        <position position="1"/>
    </location>
</feature>
<evidence type="ECO:0008006" key="2">
    <source>
        <dbReference type="Google" id="ProtNLM"/>
    </source>
</evidence>
<gene>
    <name evidence="1" type="ORF">0_4924_01</name>
</gene>
<accession>H9VEE5</accession>
<reference evidence="1" key="1">
    <citation type="submission" date="2008-08" db="EMBL/GenBank/DDBJ databases">
        <title>Nucleotide Diversity and Divergence in the Loblolly Pine Gene Space.</title>
        <authorList>
            <person name="Neale D.B."/>
            <person name="Wegrzyn J.L."/>
            <person name="Lee J.M."/>
            <person name="Eckert A.J."/>
            <person name="Liechty J.D."/>
            <person name="Stevens K.A."/>
            <person name="Langley C.H."/>
        </authorList>
    </citation>
    <scope>NUCLEOTIDE SEQUENCE</scope>
    <source>
        <strain evidence="1">6206</strain>
        <tissue evidence="1">Megagametophyte</tissue>
    </source>
</reference>
<dbReference type="AlphaFoldDB" id="H9VEE5"/>